<keyword evidence="1" id="KW-0472">Membrane</keyword>
<gene>
    <name evidence="2" type="ORF">EGYM00392_LOCUS41224</name>
</gene>
<dbReference type="AlphaFoldDB" id="A0A7S1J2C9"/>
<keyword evidence="1" id="KW-0812">Transmembrane</keyword>
<feature type="transmembrane region" description="Helical" evidence="1">
    <location>
        <begin position="44"/>
        <end position="63"/>
    </location>
</feature>
<dbReference type="EMBL" id="HBGA01110672">
    <property type="protein sequence ID" value="CAD9030086.1"/>
    <property type="molecule type" value="Transcribed_RNA"/>
</dbReference>
<proteinExistence type="predicted"/>
<reference evidence="2" key="1">
    <citation type="submission" date="2021-01" db="EMBL/GenBank/DDBJ databases">
        <authorList>
            <person name="Corre E."/>
            <person name="Pelletier E."/>
            <person name="Niang G."/>
            <person name="Scheremetjew M."/>
            <person name="Finn R."/>
            <person name="Kale V."/>
            <person name="Holt S."/>
            <person name="Cochrane G."/>
            <person name="Meng A."/>
            <person name="Brown T."/>
            <person name="Cohen L."/>
        </authorList>
    </citation>
    <scope>NUCLEOTIDE SEQUENCE</scope>
    <source>
        <strain evidence="2">NIES-381</strain>
    </source>
</reference>
<accession>A0A7S1J2C9</accession>
<organism evidence="2">
    <name type="scientific">Eutreptiella gymnastica</name>
    <dbReference type="NCBI Taxonomy" id="73025"/>
    <lineage>
        <taxon>Eukaryota</taxon>
        <taxon>Discoba</taxon>
        <taxon>Euglenozoa</taxon>
        <taxon>Euglenida</taxon>
        <taxon>Spirocuta</taxon>
        <taxon>Euglenophyceae</taxon>
        <taxon>Eutreptiales</taxon>
        <taxon>Eutreptiaceae</taxon>
        <taxon>Eutreptiella</taxon>
    </lineage>
</organism>
<protein>
    <submittedName>
        <fullName evidence="2">Uncharacterized protein</fullName>
    </submittedName>
</protein>
<sequence length="140" mass="15912">MTCMDQVLFSPLHAMVATVHKVHKGEGGVMDAKHGQWKERLGQLLHAEWTIIISVNVMFVNITRGKLRKKWQKQSAHRHTWVVSPYPDARGAMGMHIRTLVVAIYPRAFNIPTGYIIWGWVLVGVRRETLEGLLPSPLPL</sequence>
<evidence type="ECO:0000256" key="1">
    <source>
        <dbReference type="SAM" id="Phobius"/>
    </source>
</evidence>
<keyword evidence="1" id="KW-1133">Transmembrane helix</keyword>
<evidence type="ECO:0000313" key="2">
    <source>
        <dbReference type="EMBL" id="CAD9030086.1"/>
    </source>
</evidence>
<name>A0A7S1J2C9_9EUGL</name>